<keyword evidence="1" id="KW-0175">Coiled coil</keyword>
<dbReference type="Pfam" id="PF12937">
    <property type="entry name" value="F-box-like"/>
    <property type="match status" value="1"/>
</dbReference>
<dbReference type="InterPro" id="IPR001810">
    <property type="entry name" value="F-box_dom"/>
</dbReference>
<dbReference type="InterPro" id="IPR036047">
    <property type="entry name" value="F-box-like_dom_sf"/>
</dbReference>
<evidence type="ECO:0000256" key="1">
    <source>
        <dbReference type="SAM" id="Coils"/>
    </source>
</evidence>
<dbReference type="SUPFAM" id="SSF81383">
    <property type="entry name" value="F-box domain"/>
    <property type="match status" value="1"/>
</dbReference>
<evidence type="ECO:0000259" key="2">
    <source>
        <dbReference type="Pfam" id="PF12937"/>
    </source>
</evidence>
<accession>A0AAD6WTW3</accession>
<reference evidence="3" key="1">
    <citation type="submission" date="2023-03" db="EMBL/GenBank/DDBJ databases">
        <title>Massive genome expansion in bonnet fungi (Mycena s.s.) driven by repeated elements and novel gene families across ecological guilds.</title>
        <authorList>
            <consortium name="Lawrence Berkeley National Laboratory"/>
            <person name="Harder C.B."/>
            <person name="Miyauchi S."/>
            <person name="Viragh M."/>
            <person name="Kuo A."/>
            <person name="Thoen E."/>
            <person name="Andreopoulos B."/>
            <person name="Lu D."/>
            <person name="Skrede I."/>
            <person name="Drula E."/>
            <person name="Henrissat B."/>
            <person name="Morin E."/>
            <person name="Kohler A."/>
            <person name="Barry K."/>
            <person name="LaButti K."/>
            <person name="Morin E."/>
            <person name="Salamov A."/>
            <person name="Lipzen A."/>
            <person name="Mereny Z."/>
            <person name="Hegedus B."/>
            <person name="Baldrian P."/>
            <person name="Stursova M."/>
            <person name="Weitz H."/>
            <person name="Taylor A."/>
            <person name="Grigoriev I.V."/>
            <person name="Nagy L.G."/>
            <person name="Martin F."/>
            <person name="Kauserud H."/>
        </authorList>
    </citation>
    <scope>NUCLEOTIDE SEQUENCE</scope>
    <source>
        <strain evidence="3">CBHHK200</strain>
    </source>
</reference>
<sequence>MSQNACHFLCSEHCATAQRFELNPQSPYPELLLSNAIPSDFQAQEIKKTTGIVEADIAGLNSEIARLQRSMDALIAQRTELERFAHDHRGVVSIVRCLPDDILVEIFEHCLSGGWTFSALKPMLLVSRQWHSVASTSPHLWRHFVVTESATWPHFVMTERATQGLLKCLSFQLELSAKAPLSITLDTSTGRGVQILQLFLDASPRWEEANLNLTPAYFRHLFASNCAFPALKRLTINMLEPPEWPAADIIRSFEPAPAFESVPALRELLLWMTVGQRIDLHMFPWSRLRRCELAGCHIEDLLQILPLLSADTRVFPIDEAPRFTSSVQSPISALEVGRCTARFVEDLLNTLTTPSLKELSISTNLHWSPNFNIFDAHLPTAESIIIMFLSRSACALTSLCLYVTISDHDLLTILESPHVYGLVRLAISSESSTLSAEMVDALTTRSLVPHLQSLDINLPSRGGGLTEATVLAMLERRHPVLHTLRITQEKVDPLLSQAAIEALGAKGMEIMLRGCY</sequence>
<name>A0AAD6WTW3_9AGAR</name>
<dbReference type="EMBL" id="JARJCM010000164">
    <property type="protein sequence ID" value="KAJ7024770.1"/>
    <property type="molecule type" value="Genomic_DNA"/>
</dbReference>
<comment type="caution">
    <text evidence="3">The sequence shown here is derived from an EMBL/GenBank/DDBJ whole genome shotgun (WGS) entry which is preliminary data.</text>
</comment>
<dbReference type="PANTHER" id="PTHR38926">
    <property type="entry name" value="F-BOX DOMAIN CONTAINING PROTEIN, EXPRESSED"/>
    <property type="match status" value="1"/>
</dbReference>
<evidence type="ECO:0000313" key="3">
    <source>
        <dbReference type="EMBL" id="KAJ7024770.1"/>
    </source>
</evidence>
<dbReference type="AlphaFoldDB" id="A0AAD6WTW3"/>
<proteinExistence type="predicted"/>
<keyword evidence="4" id="KW-1185">Reference proteome</keyword>
<dbReference type="Gene3D" id="1.20.1280.50">
    <property type="match status" value="1"/>
</dbReference>
<protein>
    <recommendedName>
        <fullName evidence="2">F-box domain-containing protein</fullName>
    </recommendedName>
</protein>
<feature type="domain" description="F-box" evidence="2">
    <location>
        <begin position="97"/>
        <end position="145"/>
    </location>
</feature>
<dbReference type="Proteomes" id="UP001218188">
    <property type="component" value="Unassembled WGS sequence"/>
</dbReference>
<gene>
    <name evidence="3" type="ORF">C8F04DRAFT_151994</name>
</gene>
<feature type="coiled-coil region" evidence="1">
    <location>
        <begin position="57"/>
        <end position="84"/>
    </location>
</feature>
<evidence type="ECO:0000313" key="4">
    <source>
        <dbReference type="Proteomes" id="UP001218188"/>
    </source>
</evidence>
<dbReference type="PANTHER" id="PTHR38926:SF5">
    <property type="entry name" value="F-BOX AND LEUCINE-RICH REPEAT PROTEIN 6"/>
    <property type="match status" value="1"/>
</dbReference>
<organism evidence="3 4">
    <name type="scientific">Mycena alexandri</name>
    <dbReference type="NCBI Taxonomy" id="1745969"/>
    <lineage>
        <taxon>Eukaryota</taxon>
        <taxon>Fungi</taxon>
        <taxon>Dikarya</taxon>
        <taxon>Basidiomycota</taxon>
        <taxon>Agaricomycotina</taxon>
        <taxon>Agaricomycetes</taxon>
        <taxon>Agaricomycetidae</taxon>
        <taxon>Agaricales</taxon>
        <taxon>Marasmiineae</taxon>
        <taxon>Mycenaceae</taxon>
        <taxon>Mycena</taxon>
    </lineage>
</organism>